<proteinExistence type="predicted"/>
<evidence type="ECO:0000313" key="2">
    <source>
        <dbReference type="EMBL" id="GIE17902.1"/>
    </source>
</evidence>
<keyword evidence="1" id="KW-0732">Signal</keyword>
<gene>
    <name evidence="2" type="ORF">Ahu01nite_010040</name>
</gene>
<feature type="signal peptide" evidence="1">
    <location>
        <begin position="1"/>
        <end position="19"/>
    </location>
</feature>
<feature type="chain" id="PRO_5047203968" evidence="1">
    <location>
        <begin position="20"/>
        <end position="219"/>
    </location>
</feature>
<name>A0ABQ3ZI27_9ACTN</name>
<comment type="caution">
    <text evidence="2">The sequence shown here is derived from an EMBL/GenBank/DDBJ whole genome shotgun (WGS) entry which is preliminary data.</text>
</comment>
<reference evidence="2 3" key="1">
    <citation type="submission" date="2021-01" db="EMBL/GenBank/DDBJ databases">
        <title>Whole genome shotgun sequence of Actinoplanes humidus NBRC 14915.</title>
        <authorList>
            <person name="Komaki H."/>
            <person name="Tamura T."/>
        </authorList>
    </citation>
    <scope>NUCLEOTIDE SEQUENCE [LARGE SCALE GENOMIC DNA]</scope>
    <source>
        <strain evidence="2 3">NBRC 14915</strain>
    </source>
</reference>
<sequence length="219" mass="22878">MIAVILFAFTAFFSWRALGKADDALTQVNALASARAAEAPPQVVADPTVAATTADPPTAAATEDPAGEPAATVPSLNAQTQYKTRYTSQTLRIPPSCTSSVYIDLDEPRVQTESNVAELSYENPCGGGTTAQFSLQSDVTASAVPSEAVTPIECAEQIRTSPLGKANEPIRRGSVYCVKTSPNAAQTSGITWKMVILAVTATAQDGTVTLKASAWDIPQ</sequence>
<keyword evidence="3" id="KW-1185">Reference proteome</keyword>
<evidence type="ECO:0000313" key="3">
    <source>
        <dbReference type="Proteomes" id="UP000603200"/>
    </source>
</evidence>
<dbReference type="Proteomes" id="UP000603200">
    <property type="component" value="Unassembled WGS sequence"/>
</dbReference>
<dbReference type="EMBL" id="BOMN01000013">
    <property type="protein sequence ID" value="GIE17902.1"/>
    <property type="molecule type" value="Genomic_DNA"/>
</dbReference>
<organism evidence="2 3">
    <name type="scientific">Winogradskya humida</name>
    <dbReference type="NCBI Taxonomy" id="113566"/>
    <lineage>
        <taxon>Bacteria</taxon>
        <taxon>Bacillati</taxon>
        <taxon>Actinomycetota</taxon>
        <taxon>Actinomycetes</taxon>
        <taxon>Micromonosporales</taxon>
        <taxon>Micromonosporaceae</taxon>
        <taxon>Winogradskya</taxon>
    </lineage>
</organism>
<protein>
    <submittedName>
        <fullName evidence="2">Uncharacterized protein</fullName>
    </submittedName>
</protein>
<evidence type="ECO:0000256" key="1">
    <source>
        <dbReference type="SAM" id="SignalP"/>
    </source>
</evidence>
<accession>A0ABQ3ZI27</accession>